<reference evidence="1 2" key="1">
    <citation type="submission" date="2018-11" db="EMBL/GenBank/DDBJ databases">
        <authorList>
            <consortium name="Pathogen Informatics"/>
        </authorList>
    </citation>
    <scope>NUCLEOTIDE SEQUENCE [LARGE SCALE GENOMIC DNA]</scope>
</reference>
<name>A0A3P7IED8_STRVU</name>
<protein>
    <recommendedName>
        <fullName evidence="3">Cadherin domain-containing protein</fullName>
    </recommendedName>
</protein>
<dbReference type="Gene3D" id="2.60.40.60">
    <property type="entry name" value="Cadherins"/>
    <property type="match status" value="1"/>
</dbReference>
<proteinExistence type="predicted"/>
<evidence type="ECO:0008006" key="3">
    <source>
        <dbReference type="Google" id="ProtNLM"/>
    </source>
</evidence>
<feature type="non-terminal residue" evidence="1">
    <location>
        <position position="1"/>
    </location>
</feature>
<organism evidence="1 2">
    <name type="scientific">Strongylus vulgaris</name>
    <name type="common">Blood worm</name>
    <dbReference type="NCBI Taxonomy" id="40348"/>
    <lineage>
        <taxon>Eukaryota</taxon>
        <taxon>Metazoa</taxon>
        <taxon>Ecdysozoa</taxon>
        <taxon>Nematoda</taxon>
        <taxon>Chromadorea</taxon>
        <taxon>Rhabditida</taxon>
        <taxon>Rhabditina</taxon>
        <taxon>Rhabditomorpha</taxon>
        <taxon>Strongyloidea</taxon>
        <taxon>Strongylidae</taxon>
        <taxon>Strongylus</taxon>
    </lineage>
</organism>
<dbReference type="GO" id="GO:0016020">
    <property type="term" value="C:membrane"/>
    <property type="evidence" value="ECO:0007669"/>
    <property type="project" value="InterPro"/>
</dbReference>
<evidence type="ECO:0000313" key="2">
    <source>
        <dbReference type="Proteomes" id="UP000270094"/>
    </source>
</evidence>
<dbReference type="AlphaFoldDB" id="A0A3P7IED8"/>
<dbReference type="OrthoDB" id="5790562at2759"/>
<dbReference type="Proteomes" id="UP000270094">
    <property type="component" value="Unassembled WGS sequence"/>
</dbReference>
<keyword evidence="2" id="KW-1185">Reference proteome</keyword>
<accession>A0A3P7IED8</accession>
<dbReference type="CDD" id="cd11304">
    <property type="entry name" value="Cadherin_repeat"/>
    <property type="match status" value="1"/>
</dbReference>
<evidence type="ECO:0000313" key="1">
    <source>
        <dbReference type="EMBL" id="VDM71300.1"/>
    </source>
</evidence>
<gene>
    <name evidence="1" type="ORF">SVUK_LOCUS6298</name>
</gene>
<dbReference type="EMBL" id="UYYB01019756">
    <property type="protein sequence ID" value="VDM71300.1"/>
    <property type="molecule type" value="Genomic_DNA"/>
</dbReference>
<dbReference type="SUPFAM" id="SSF49313">
    <property type="entry name" value="Cadherin-like"/>
    <property type="match status" value="1"/>
</dbReference>
<dbReference type="GO" id="GO:0005509">
    <property type="term" value="F:calcium ion binding"/>
    <property type="evidence" value="ECO:0007669"/>
    <property type="project" value="InterPro"/>
</dbReference>
<sequence>RLSPAFTGALWGTFKLPQIPDNYRLTRIVDQRGQRTRTVVPVTWIEEENGDKVLCFIDSGAAFPVSDITYEMEFSEPKMEAGPEFDQTSYRVQVFPDAWPQPGYPFAVITAEAPSSSNLTYSFYTSDNEKAIAVDPHTGELFLTSTLPPGDEFCAVLVVRDQFGQEKSVPVAINTGLDY</sequence>
<dbReference type="InterPro" id="IPR015919">
    <property type="entry name" value="Cadherin-like_sf"/>
</dbReference>